<dbReference type="PANTHER" id="PTHR48111:SF73">
    <property type="entry name" value="ALKALINE PHOSPHATASE SYNTHESIS TRANSCRIPTIONAL REGULATORY PROTEIN PHOP"/>
    <property type="match status" value="1"/>
</dbReference>
<protein>
    <recommendedName>
        <fullName evidence="1">Stage 0 sporulation protein A homolog</fullName>
    </recommendedName>
</protein>
<dbReference type="PANTHER" id="PTHR48111">
    <property type="entry name" value="REGULATOR OF RPOS"/>
    <property type="match status" value="1"/>
</dbReference>
<keyword evidence="11" id="KW-1185">Reference proteome</keyword>
<proteinExistence type="predicted"/>
<dbReference type="InterPro" id="IPR001789">
    <property type="entry name" value="Sig_transdc_resp-reg_receiver"/>
</dbReference>
<evidence type="ECO:0000313" key="10">
    <source>
        <dbReference type="EMBL" id="CRL42965.1"/>
    </source>
</evidence>
<name>A0A0M6WZE2_9FIRM</name>
<dbReference type="GO" id="GO:0032993">
    <property type="term" value="C:protein-DNA complex"/>
    <property type="evidence" value="ECO:0007669"/>
    <property type="project" value="TreeGrafter"/>
</dbReference>
<dbReference type="GO" id="GO:0006355">
    <property type="term" value="P:regulation of DNA-templated transcription"/>
    <property type="evidence" value="ECO:0007669"/>
    <property type="project" value="InterPro"/>
</dbReference>
<evidence type="ECO:0000256" key="7">
    <source>
        <dbReference type="PROSITE-ProRule" id="PRU01091"/>
    </source>
</evidence>
<evidence type="ECO:0000256" key="6">
    <source>
        <dbReference type="PROSITE-ProRule" id="PRU00169"/>
    </source>
</evidence>
<dbReference type="CDD" id="cd17574">
    <property type="entry name" value="REC_OmpR"/>
    <property type="match status" value="1"/>
</dbReference>
<keyword evidence="2" id="KW-0805">Transcription regulation</keyword>
<evidence type="ECO:0000256" key="4">
    <source>
        <dbReference type="ARBA" id="ARBA00023163"/>
    </source>
</evidence>
<keyword evidence="3 7" id="KW-0238">DNA-binding</keyword>
<dbReference type="GO" id="GO:0000156">
    <property type="term" value="F:phosphorelay response regulator activity"/>
    <property type="evidence" value="ECO:0007669"/>
    <property type="project" value="TreeGrafter"/>
</dbReference>
<dbReference type="InterPro" id="IPR039420">
    <property type="entry name" value="WalR-like"/>
</dbReference>
<evidence type="ECO:0000259" key="9">
    <source>
        <dbReference type="PROSITE" id="PS51755"/>
    </source>
</evidence>
<dbReference type="InterPro" id="IPR011006">
    <property type="entry name" value="CheY-like_superfamily"/>
</dbReference>
<evidence type="ECO:0000259" key="8">
    <source>
        <dbReference type="PROSITE" id="PS50110"/>
    </source>
</evidence>
<feature type="domain" description="Response regulatory" evidence="8">
    <location>
        <begin position="4"/>
        <end position="117"/>
    </location>
</feature>
<dbReference type="OrthoDB" id="9803564at2"/>
<feature type="domain" description="OmpR/PhoB-type" evidence="9">
    <location>
        <begin position="125"/>
        <end position="225"/>
    </location>
</feature>
<accession>A0A0M6WZE2</accession>
<dbReference type="PROSITE" id="PS51755">
    <property type="entry name" value="OMPR_PHOB"/>
    <property type="match status" value="1"/>
</dbReference>
<dbReference type="SMART" id="SM00448">
    <property type="entry name" value="REC"/>
    <property type="match status" value="1"/>
</dbReference>
<dbReference type="RefSeq" id="WP_055068851.1">
    <property type="nucleotide sequence ID" value="NZ_CP173697.1"/>
</dbReference>
<dbReference type="GO" id="GO:0005829">
    <property type="term" value="C:cytosol"/>
    <property type="evidence" value="ECO:0007669"/>
    <property type="project" value="TreeGrafter"/>
</dbReference>
<dbReference type="STRING" id="301302.ERS852420_03104"/>
<organism evidence="10 11">
    <name type="scientific">Roseburia faecis</name>
    <dbReference type="NCBI Taxonomy" id="301302"/>
    <lineage>
        <taxon>Bacteria</taxon>
        <taxon>Bacillati</taxon>
        <taxon>Bacillota</taxon>
        <taxon>Clostridia</taxon>
        <taxon>Lachnospirales</taxon>
        <taxon>Lachnospiraceae</taxon>
        <taxon>Roseburia</taxon>
    </lineage>
</organism>
<gene>
    <name evidence="10" type="ORF">M72_17721</name>
</gene>
<dbReference type="Gene3D" id="1.10.10.10">
    <property type="entry name" value="Winged helix-like DNA-binding domain superfamily/Winged helix DNA-binding domain"/>
    <property type="match status" value="1"/>
</dbReference>
<reference evidence="11" key="1">
    <citation type="submission" date="2015-05" db="EMBL/GenBank/DDBJ databases">
        <authorList>
            <consortium name="Pathogen Informatics"/>
        </authorList>
    </citation>
    <scope>NUCLEOTIDE SEQUENCE [LARGE SCALE GENOMIC DNA]</scope>
    <source>
        <strain evidence="11">M72</strain>
    </source>
</reference>
<comment type="function">
    <text evidence="5">May play the central regulatory role in sporulation. It may be an element of the effector pathway responsible for the activation of sporulation genes in response to nutritional stress. Spo0A may act in concert with spo0H (a sigma factor) to control the expression of some genes that are critical to the sporulation process.</text>
</comment>
<sequence length="227" mass="26163">MSEKLLIVEDDKKLNDGIRLALKNDAYFFYQCRTLQEAREILKKEDITLVLLDVNLPDGNGIDFVREIRKNSQVPIILLTVNNMEVDIVTGLEAGANDYITKPFSLMVLRARVSVQLRNKEAAAKNSMELDGFEFYFDKMEFFKDGEPIELSKTDQKLLRVLCENRGKVLKREYLIDEVWQGDTEFVDAHALTVAVKRLRDKLEDDTQKPEYIKTVYGIGYTWAVNG</sequence>
<dbReference type="AlphaFoldDB" id="A0A0M6WZE2"/>
<evidence type="ECO:0000313" key="11">
    <source>
        <dbReference type="Proteomes" id="UP000049979"/>
    </source>
</evidence>
<dbReference type="PROSITE" id="PS50110">
    <property type="entry name" value="RESPONSE_REGULATORY"/>
    <property type="match status" value="1"/>
</dbReference>
<evidence type="ECO:0000256" key="2">
    <source>
        <dbReference type="ARBA" id="ARBA00023015"/>
    </source>
</evidence>
<keyword evidence="4" id="KW-0804">Transcription</keyword>
<keyword evidence="6" id="KW-0597">Phosphoprotein</keyword>
<dbReference type="Gene3D" id="6.10.250.690">
    <property type="match status" value="1"/>
</dbReference>
<dbReference type="SUPFAM" id="SSF52172">
    <property type="entry name" value="CheY-like"/>
    <property type="match status" value="1"/>
</dbReference>
<dbReference type="Gene3D" id="3.40.50.2300">
    <property type="match status" value="1"/>
</dbReference>
<evidence type="ECO:0000256" key="3">
    <source>
        <dbReference type="ARBA" id="ARBA00023125"/>
    </source>
</evidence>
<evidence type="ECO:0000256" key="1">
    <source>
        <dbReference type="ARBA" id="ARBA00018672"/>
    </source>
</evidence>
<dbReference type="GO" id="GO:0000976">
    <property type="term" value="F:transcription cis-regulatory region binding"/>
    <property type="evidence" value="ECO:0007669"/>
    <property type="project" value="TreeGrafter"/>
</dbReference>
<dbReference type="InterPro" id="IPR001867">
    <property type="entry name" value="OmpR/PhoB-type_DNA-bd"/>
</dbReference>
<dbReference type="Pfam" id="PF00486">
    <property type="entry name" value="Trans_reg_C"/>
    <property type="match status" value="1"/>
</dbReference>
<feature type="DNA-binding region" description="OmpR/PhoB-type" evidence="7">
    <location>
        <begin position="125"/>
        <end position="225"/>
    </location>
</feature>
<evidence type="ECO:0000256" key="5">
    <source>
        <dbReference type="ARBA" id="ARBA00024867"/>
    </source>
</evidence>
<dbReference type="Pfam" id="PF00072">
    <property type="entry name" value="Response_reg"/>
    <property type="match status" value="1"/>
</dbReference>
<dbReference type="CDD" id="cd00383">
    <property type="entry name" value="trans_reg_C"/>
    <property type="match status" value="1"/>
</dbReference>
<feature type="modified residue" description="4-aspartylphosphate" evidence="6">
    <location>
        <position position="53"/>
    </location>
</feature>
<dbReference type="EMBL" id="CVRR01000082">
    <property type="protein sequence ID" value="CRL42965.1"/>
    <property type="molecule type" value="Genomic_DNA"/>
</dbReference>
<dbReference type="SMART" id="SM00862">
    <property type="entry name" value="Trans_reg_C"/>
    <property type="match status" value="1"/>
</dbReference>
<dbReference type="InterPro" id="IPR036388">
    <property type="entry name" value="WH-like_DNA-bd_sf"/>
</dbReference>
<dbReference type="Proteomes" id="UP000049979">
    <property type="component" value="Unassembled WGS sequence"/>
</dbReference>